<dbReference type="Pfam" id="PF05773">
    <property type="entry name" value="RWD"/>
    <property type="match status" value="1"/>
</dbReference>
<dbReference type="PROSITE" id="PS00518">
    <property type="entry name" value="ZF_RING_1"/>
    <property type="match status" value="1"/>
</dbReference>
<dbReference type="GO" id="GO:0016567">
    <property type="term" value="P:protein ubiquitination"/>
    <property type="evidence" value="ECO:0007669"/>
    <property type="project" value="InterPro"/>
</dbReference>
<dbReference type="AlphaFoldDB" id="A0A3S0ZS41"/>
<dbReference type="PROSITE" id="PS50089">
    <property type="entry name" value="ZF_RING_2"/>
    <property type="match status" value="1"/>
</dbReference>
<dbReference type="SUPFAM" id="SSF54495">
    <property type="entry name" value="UBC-like"/>
    <property type="match status" value="1"/>
</dbReference>
<feature type="domain" description="RWD" evidence="9">
    <location>
        <begin position="20"/>
        <end position="194"/>
    </location>
</feature>
<dbReference type="EMBL" id="RQTK01000203">
    <property type="protein sequence ID" value="RUS84515.1"/>
    <property type="molecule type" value="Genomic_DNA"/>
</dbReference>
<dbReference type="InterPro" id="IPR016135">
    <property type="entry name" value="UBQ-conjugating_enzyme/RWD"/>
</dbReference>
<evidence type="ECO:0000256" key="6">
    <source>
        <dbReference type="ARBA" id="ARBA00022833"/>
    </source>
</evidence>
<protein>
    <recommendedName>
        <fullName evidence="13">RING-type domain-containing protein</fullName>
    </recommendedName>
</protein>
<evidence type="ECO:0000313" key="12">
    <source>
        <dbReference type="Proteomes" id="UP000271974"/>
    </source>
</evidence>
<dbReference type="InterPro" id="IPR044066">
    <property type="entry name" value="TRIAD_supradom"/>
</dbReference>
<dbReference type="PROSITE" id="PS51873">
    <property type="entry name" value="TRIAD"/>
    <property type="match status" value="1"/>
</dbReference>
<organism evidence="11 12">
    <name type="scientific">Elysia chlorotica</name>
    <name type="common">Eastern emerald elysia</name>
    <name type="synonym">Sea slug</name>
    <dbReference type="NCBI Taxonomy" id="188477"/>
    <lineage>
        <taxon>Eukaryota</taxon>
        <taxon>Metazoa</taxon>
        <taxon>Spiralia</taxon>
        <taxon>Lophotrochozoa</taxon>
        <taxon>Mollusca</taxon>
        <taxon>Gastropoda</taxon>
        <taxon>Heterobranchia</taxon>
        <taxon>Euthyneura</taxon>
        <taxon>Panpulmonata</taxon>
        <taxon>Sacoglossa</taxon>
        <taxon>Placobranchoidea</taxon>
        <taxon>Plakobranchidae</taxon>
        <taxon>Elysia</taxon>
    </lineage>
</organism>
<evidence type="ECO:0000256" key="7">
    <source>
        <dbReference type="PROSITE-ProRule" id="PRU00175"/>
    </source>
</evidence>
<keyword evidence="5" id="KW-0833">Ubl conjugation pathway</keyword>
<keyword evidence="1" id="KW-0808">Transferase</keyword>
<dbReference type="OrthoDB" id="1431934at2759"/>
<dbReference type="InterPro" id="IPR013083">
    <property type="entry name" value="Znf_RING/FYVE/PHD"/>
</dbReference>
<keyword evidence="12" id="KW-1185">Reference proteome</keyword>
<keyword evidence="6" id="KW-0862">Zinc</keyword>
<reference evidence="11 12" key="1">
    <citation type="submission" date="2019-01" db="EMBL/GenBank/DDBJ databases">
        <title>A draft genome assembly of the solar-powered sea slug Elysia chlorotica.</title>
        <authorList>
            <person name="Cai H."/>
            <person name="Li Q."/>
            <person name="Fang X."/>
            <person name="Li J."/>
            <person name="Curtis N.E."/>
            <person name="Altenburger A."/>
            <person name="Shibata T."/>
            <person name="Feng M."/>
            <person name="Maeda T."/>
            <person name="Schwartz J.A."/>
            <person name="Shigenobu S."/>
            <person name="Lundholm N."/>
            <person name="Nishiyama T."/>
            <person name="Yang H."/>
            <person name="Hasebe M."/>
            <person name="Li S."/>
            <person name="Pierce S.K."/>
            <person name="Wang J."/>
        </authorList>
    </citation>
    <scope>NUCLEOTIDE SEQUENCE [LARGE SCALE GENOMIC DNA]</scope>
    <source>
        <strain evidence="11">EC2010</strain>
        <tissue evidence="11">Whole organism of an adult</tissue>
    </source>
</reference>
<name>A0A3S0ZS41_ELYCH</name>
<accession>A0A3S0ZS41</accession>
<keyword evidence="3" id="KW-0677">Repeat</keyword>
<evidence type="ECO:0008006" key="13">
    <source>
        <dbReference type="Google" id="ProtNLM"/>
    </source>
</evidence>
<evidence type="ECO:0000256" key="4">
    <source>
        <dbReference type="ARBA" id="ARBA00022771"/>
    </source>
</evidence>
<sequence length="337" mass="38887">MDELSCKEGHYDHNLQEQKDEVFALQEIFNTEEDEKLKILSQVTDEKDSVFSLLITICPKPTEEEIQVHVAMQAIEDAEEGKDDLRGAAAAAPVNVEAKPPHLARDVPLSRSISGQRWQGTFKVKFLLPFNLIVTFPPSYPSSDPPSFHLSCDWLTPAQHMAIELMLRTLWSEAGSMPIVFTWVDWLENNCLIEDQKSFNEKRLKKIKGKREAPRDCSLIYQTLFSSFRYNQEKINEEFCQTIHLCEICYDEFPGTQFFRIHECLHAFCHMCMQAFCEMHTKAGTVEELRCPTQKCDSIVSPYIIQAVLTEEAYNRWEQLLLQVSPYSIPAVKRDEP</sequence>
<keyword evidence="2" id="KW-0479">Metal-binding</keyword>
<evidence type="ECO:0000256" key="1">
    <source>
        <dbReference type="ARBA" id="ARBA00022679"/>
    </source>
</evidence>
<comment type="caution">
    <text evidence="11">The sequence shown here is derived from an EMBL/GenBank/DDBJ whole genome shotgun (WGS) entry which is preliminary data.</text>
</comment>
<dbReference type="Proteomes" id="UP000271974">
    <property type="component" value="Unassembled WGS sequence"/>
</dbReference>
<dbReference type="GO" id="GO:0004842">
    <property type="term" value="F:ubiquitin-protein transferase activity"/>
    <property type="evidence" value="ECO:0007669"/>
    <property type="project" value="InterPro"/>
</dbReference>
<dbReference type="PROSITE" id="PS50908">
    <property type="entry name" value="RWD"/>
    <property type="match status" value="1"/>
</dbReference>
<dbReference type="SUPFAM" id="SSF57850">
    <property type="entry name" value="RING/U-box"/>
    <property type="match status" value="1"/>
</dbReference>
<proteinExistence type="predicted"/>
<gene>
    <name evidence="11" type="ORF">EGW08_007754</name>
</gene>
<dbReference type="Gene3D" id="3.30.40.10">
    <property type="entry name" value="Zinc/RING finger domain, C3HC4 (zinc finger)"/>
    <property type="match status" value="1"/>
</dbReference>
<dbReference type="GO" id="GO:0008270">
    <property type="term" value="F:zinc ion binding"/>
    <property type="evidence" value="ECO:0007669"/>
    <property type="project" value="UniProtKB-KW"/>
</dbReference>
<evidence type="ECO:0000259" key="10">
    <source>
        <dbReference type="PROSITE" id="PS51873"/>
    </source>
</evidence>
<dbReference type="PANTHER" id="PTHR11685">
    <property type="entry name" value="RBR FAMILY RING FINGER AND IBR DOMAIN-CONTAINING"/>
    <property type="match status" value="1"/>
</dbReference>
<evidence type="ECO:0000256" key="2">
    <source>
        <dbReference type="ARBA" id="ARBA00022723"/>
    </source>
</evidence>
<evidence type="ECO:0000313" key="11">
    <source>
        <dbReference type="EMBL" id="RUS84515.1"/>
    </source>
</evidence>
<feature type="domain" description="RING-type" evidence="10">
    <location>
        <begin position="242"/>
        <end position="337"/>
    </location>
</feature>
<keyword evidence="4 7" id="KW-0863">Zinc-finger</keyword>
<evidence type="ECO:0000259" key="9">
    <source>
        <dbReference type="PROSITE" id="PS50908"/>
    </source>
</evidence>
<dbReference type="InterPro" id="IPR001841">
    <property type="entry name" value="Znf_RING"/>
</dbReference>
<dbReference type="InterPro" id="IPR006575">
    <property type="entry name" value="RWD_dom"/>
</dbReference>
<evidence type="ECO:0000259" key="8">
    <source>
        <dbReference type="PROSITE" id="PS50089"/>
    </source>
</evidence>
<feature type="domain" description="RING-type" evidence="8">
    <location>
        <begin position="246"/>
        <end position="295"/>
    </location>
</feature>
<dbReference type="FunFam" id="3.30.40.10:FF:000137">
    <property type="entry name" value="RanBP-type and C3HC4-type zinc finger-containing protein 1"/>
    <property type="match status" value="1"/>
</dbReference>
<evidence type="ECO:0000256" key="5">
    <source>
        <dbReference type="ARBA" id="ARBA00022786"/>
    </source>
</evidence>
<dbReference type="InterPro" id="IPR017907">
    <property type="entry name" value="Znf_RING_CS"/>
</dbReference>
<dbReference type="InterPro" id="IPR031127">
    <property type="entry name" value="E3_UB_ligase_RBR"/>
</dbReference>
<dbReference type="Gene3D" id="3.10.110.10">
    <property type="entry name" value="Ubiquitin Conjugating Enzyme"/>
    <property type="match status" value="1"/>
</dbReference>
<evidence type="ECO:0000256" key="3">
    <source>
        <dbReference type="ARBA" id="ARBA00022737"/>
    </source>
</evidence>